<dbReference type="EMBL" id="FNYO01000011">
    <property type="protein sequence ID" value="SEI59761.1"/>
    <property type="molecule type" value="Genomic_DNA"/>
</dbReference>
<name>A0A1H8Z692_9GAMM</name>
<evidence type="ECO:0000313" key="4">
    <source>
        <dbReference type="EMBL" id="SEP59950.1"/>
    </source>
</evidence>
<evidence type="ECO:0000313" key="6">
    <source>
        <dbReference type="Proteomes" id="UP000199250"/>
    </source>
</evidence>
<organism evidence="4 7">
    <name type="scientific">Azotobacter beijerinckii</name>
    <dbReference type="NCBI Taxonomy" id="170623"/>
    <lineage>
        <taxon>Bacteria</taxon>
        <taxon>Pseudomonadati</taxon>
        <taxon>Pseudomonadota</taxon>
        <taxon>Gammaproteobacteria</taxon>
        <taxon>Pseudomonadales</taxon>
        <taxon>Pseudomonadaceae</taxon>
        <taxon>Azotobacter</taxon>
    </lineage>
</organism>
<reference evidence="5 6" key="1">
    <citation type="submission" date="2016-10" db="EMBL/GenBank/DDBJ databases">
        <authorList>
            <person name="de Groot N.N."/>
        </authorList>
    </citation>
    <scope>NUCLEOTIDE SEQUENCE [LARGE SCALE GENOMIC DNA]</scope>
    <source>
        <strain evidence="2 5">DSM 1041</strain>
        <strain evidence="3 6">DSM 373</strain>
        <strain evidence="4 7">DSM 378</strain>
    </source>
</reference>
<protein>
    <submittedName>
        <fullName evidence="4">Peptidase propeptide and YPEB domain-containing protein</fullName>
    </submittedName>
</protein>
<accession>A0A1H8Z692</accession>
<dbReference type="Proteomes" id="UP000199250">
    <property type="component" value="Unassembled WGS sequence"/>
</dbReference>
<evidence type="ECO:0000313" key="3">
    <source>
        <dbReference type="EMBL" id="SEJ07707.1"/>
    </source>
</evidence>
<dbReference type="EMBL" id="FNYQ01000045">
    <property type="protein sequence ID" value="SEJ07707.1"/>
    <property type="molecule type" value="Genomic_DNA"/>
</dbReference>
<dbReference type="AlphaFoldDB" id="A0A1H8Z692"/>
<evidence type="ECO:0000259" key="1">
    <source>
        <dbReference type="Pfam" id="PF03413"/>
    </source>
</evidence>
<feature type="domain" description="PepSY" evidence="1">
    <location>
        <begin position="46"/>
        <end position="104"/>
    </location>
</feature>
<dbReference type="InterPro" id="IPR025711">
    <property type="entry name" value="PepSY"/>
</dbReference>
<gene>
    <name evidence="3" type="ORF">SAMN04244572_02666</name>
    <name evidence="4" type="ORF">SAMN04244573_00143</name>
    <name evidence="2" type="ORF">SAMN04244579_01287</name>
</gene>
<proteinExistence type="predicted"/>
<dbReference type="Gene3D" id="3.10.450.40">
    <property type="match status" value="1"/>
</dbReference>
<evidence type="ECO:0000313" key="7">
    <source>
        <dbReference type="Proteomes" id="UP000199267"/>
    </source>
</evidence>
<dbReference type="Proteomes" id="UP000199267">
    <property type="component" value="Unassembled WGS sequence"/>
</dbReference>
<dbReference type="Pfam" id="PF03413">
    <property type="entry name" value="PepSY"/>
    <property type="match status" value="1"/>
</dbReference>
<evidence type="ECO:0000313" key="5">
    <source>
        <dbReference type="Proteomes" id="UP000199005"/>
    </source>
</evidence>
<dbReference type="Proteomes" id="UP000199005">
    <property type="component" value="Unassembled WGS sequence"/>
</dbReference>
<dbReference type="STRING" id="170623.SAMN04244579_01287"/>
<evidence type="ECO:0000313" key="2">
    <source>
        <dbReference type="EMBL" id="SEI59761.1"/>
    </source>
</evidence>
<dbReference type="EMBL" id="FOFJ01000001">
    <property type="protein sequence ID" value="SEP59950.1"/>
    <property type="molecule type" value="Genomic_DNA"/>
</dbReference>
<sequence>MMMLPPVRLWTWGIVLLFAFGPPSASARDLDQDQALRLRQEGVIQPLEQLVQNALGRYPGARLLEVELEEEHGIYVYEVELLTASGVVRELELDARDGRLLEDEEDD</sequence>